<feature type="compositionally biased region" description="Basic and acidic residues" evidence="2">
    <location>
        <begin position="153"/>
        <end position="225"/>
    </location>
</feature>
<dbReference type="PANTHER" id="PTHR21704">
    <property type="entry name" value="NIPPED-B-LIKE PROTEIN DELANGIN SCC2-RELATED"/>
    <property type="match status" value="1"/>
</dbReference>
<dbReference type="GO" id="GO:1990414">
    <property type="term" value="P:replication-born double-strand break repair via sister chromatid exchange"/>
    <property type="evidence" value="ECO:0007669"/>
    <property type="project" value="TreeGrafter"/>
</dbReference>
<organism evidence="4 5">
    <name type="scientific">Pristionchus mayeri</name>
    <dbReference type="NCBI Taxonomy" id="1317129"/>
    <lineage>
        <taxon>Eukaryota</taxon>
        <taxon>Metazoa</taxon>
        <taxon>Ecdysozoa</taxon>
        <taxon>Nematoda</taxon>
        <taxon>Chromadorea</taxon>
        <taxon>Rhabditida</taxon>
        <taxon>Rhabditina</taxon>
        <taxon>Diplogasteromorpha</taxon>
        <taxon>Diplogasteroidea</taxon>
        <taxon>Neodiplogasteridae</taxon>
        <taxon>Pristionchus</taxon>
    </lineage>
</organism>
<feature type="compositionally biased region" description="Basic and acidic residues" evidence="2">
    <location>
        <begin position="511"/>
        <end position="521"/>
    </location>
</feature>
<dbReference type="InterPro" id="IPR011989">
    <property type="entry name" value="ARM-like"/>
</dbReference>
<evidence type="ECO:0000313" key="5">
    <source>
        <dbReference type="Proteomes" id="UP001328107"/>
    </source>
</evidence>
<dbReference type="CDD" id="cd23958">
    <property type="entry name" value="SCC2"/>
    <property type="match status" value="1"/>
</dbReference>
<dbReference type="GO" id="GO:0003682">
    <property type="term" value="F:chromatin binding"/>
    <property type="evidence" value="ECO:0007669"/>
    <property type="project" value="TreeGrafter"/>
</dbReference>
<reference evidence="5" key="1">
    <citation type="submission" date="2022-10" db="EMBL/GenBank/DDBJ databases">
        <title>Genome assembly of Pristionchus species.</title>
        <authorList>
            <person name="Yoshida K."/>
            <person name="Sommer R.J."/>
        </authorList>
    </citation>
    <scope>NUCLEOTIDE SEQUENCE [LARGE SCALE GENOMIC DNA]</scope>
    <source>
        <strain evidence="5">RS5460</strain>
    </source>
</reference>
<dbReference type="GO" id="GO:0061775">
    <property type="term" value="F:cohesin loader activity"/>
    <property type="evidence" value="ECO:0007669"/>
    <property type="project" value="InterPro"/>
</dbReference>
<dbReference type="Pfam" id="PF20168">
    <property type="entry name" value="PDS5"/>
    <property type="match status" value="1"/>
</dbReference>
<dbReference type="Proteomes" id="UP001328107">
    <property type="component" value="Unassembled WGS sequence"/>
</dbReference>
<feature type="region of interest" description="Disordered" evidence="2">
    <location>
        <begin position="149"/>
        <end position="225"/>
    </location>
</feature>
<dbReference type="InterPro" id="IPR033031">
    <property type="entry name" value="Scc2/Nipped-B"/>
</dbReference>
<dbReference type="GO" id="GO:0140588">
    <property type="term" value="P:chromatin looping"/>
    <property type="evidence" value="ECO:0007669"/>
    <property type="project" value="InterPro"/>
</dbReference>
<evidence type="ECO:0000256" key="2">
    <source>
        <dbReference type="SAM" id="MobiDB-lite"/>
    </source>
</evidence>
<evidence type="ECO:0000313" key="4">
    <source>
        <dbReference type="EMBL" id="GMR36774.1"/>
    </source>
</evidence>
<name>A0AAN4ZB74_9BILA</name>
<feature type="region of interest" description="Disordered" evidence="2">
    <location>
        <begin position="361"/>
        <end position="384"/>
    </location>
</feature>
<feature type="region of interest" description="Disordered" evidence="2">
    <location>
        <begin position="2031"/>
        <end position="2059"/>
    </location>
</feature>
<feature type="compositionally biased region" description="Low complexity" evidence="2">
    <location>
        <begin position="113"/>
        <end position="130"/>
    </location>
</feature>
<feature type="region of interest" description="Disordered" evidence="2">
    <location>
        <begin position="460"/>
        <end position="542"/>
    </location>
</feature>
<comment type="similarity">
    <text evidence="1">Belongs to the SCC2/Nipped-B family.</text>
</comment>
<keyword evidence="5" id="KW-1185">Reference proteome</keyword>
<feature type="compositionally biased region" description="Basic and acidic residues" evidence="2">
    <location>
        <begin position="461"/>
        <end position="474"/>
    </location>
</feature>
<dbReference type="GO" id="GO:0071169">
    <property type="term" value="P:establishment of protein localization to chromatin"/>
    <property type="evidence" value="ECO:0007669"/>
    <property type="project" value="TreeGrafter"/>
</dbReference>
<dbReference type="PANTHER" id="PTHR21704:SF18">
    <property type="entry name" value="NIPPED-B-LIKE PROTEIN"/>
    <property type="match status" value="1"/>
</dbReference>
<comment type="subcellular location">
    <subcellularLocation>
        <location evidence="1">Nucleus</location>
    </subcellularLocation>
</comment>
<keyword evidence="1" id="KW-0539">Nucleus</keyword>
<feature type="compositionally biased region" description="Acidic residues" evidence="2">
    <location>
        <begin position="2049"/>
        <end position="2059"/>
    </location>
</feature>
<feature type="compositionally biased region" description="Polar residues" evidence="2">
    <location>
        <begin position="374"/>
        <end position="384"/>
    </location>
</feature>
<feature type="domain" description="Sister chromatid cohesion C-terminal" evidence="3">
    <location>
        <begin position="1685"/>
        <end position="1888"/>
    </location>
</feature>
<dbReference type="InterPro" id="IPR024986">
    <property type="entry name" value="Nipped-B_C"/>
</dbReference>
<feature type="compositionally biased region" description="Basic and acidic residues" evidence="2">
    <location>
        <begin position="1073"/>
        <end position="1092"/>
    </location>
</feature>
<feature type="compositionally biased region" description="Basic residues" evidence="2">
    <location>
        <begin position="522"/>
        <end position="531"/>
    </location>
</feature>
<sequence>MDPHHLQNNLGMNGMQNYQFLMQQQQQQPQQQPQAPIPNQAQFSSFQQLYQAPQINMFSDPAALFIQPNQHPNQNLLFHMQAQPQMYQQQLYQQQMLQQQQQHQQQQPQYLMQQALQQAQQHHHQQQLQHSQGPTEAELRQQRLIEQQNRQMEQTRKAQEQEAAARRKQEMEEAKKLEQMRIEEEKMRRMAEEETRRRREIEERKRREEEKKQEELRRIEAEEEERKKVAEDAKNEILKKSEMIPRPFTLVACAPLTKLTGVLPFPSEAPSTAPSSALCPPDSLNTCLNNFDPETIGIIAEALGAVDISHVMVRGEEMKEEMSEQHSEHPPLIAKLMEMNSSILSVDEEINNLLSAFDGTDMDTSGASDGMGGPSSSSHQPITTPNNAEALRRMISLGKQPKGKGGNKGGRKKDMVEDLFDSLTDYFDPSDRRRKRQKVKTYEEEQLETRELEMVAASEMKSAERAKEREKENELMVNDIEQLEEGKFFEKKRQKKKEREPERPPTPTEVLRQREEEWRERERRRHEKRRKRMDESEDHWSNDVRAENESLSRCSHLIDTVLDSIDIDANEIDEESEMPQELLVDRGLLEQLRGEVQKLKMYKKMHEVPTDRVTRLLTILERNMRDVIASEGGAAIVPITDEECAEEENELFREMIDDRLQRGADAACTALIAITANKMPKMVFLEDTMERAVQVCKQYLSTIIFPASDVLYQGVNKSKRIVEETPRKKRKTGGVNRTPIVQILYTRMLDLMGCFGELVRHHSLPDTFYHQLNTAALSCFFVNNIAELQLKAMTVLANIFSRVDDHIRMPLITDILNSLHRLPPKTNANCYALSNNLTISYSSCLFMLLIQSSIKIPHRRRRREEEEEDDDVIRDFSKEDAVLRESIGEAKTLCNKFIVGFLSKVVAKGEEEYRNLFSIFLQDLLSAFMVPEWPVAEMVLCAVGAYICTLFRNKVDVSVRCLIMEYLGLICARLSKEKKERGSDAEARLTMIVKTLLYCERDDERTSMEEIDVSEMSSNELLRKAEKGLIDFLVLSNSSSEFSVEYAIKYYVGDWYRMTMEDIEGCRERHKTTKEEAENDKERRKADRKLEKVEEKGRKQKEFLLELSDKKMIRKRADQVARSNSVMLNADALWLIKHLAMNRDFCNNFDPFLKQILLGVTSEGAVGLRTRAMKSLTQIIEVDYTVLGLGDVRRSVQTRMTDPNAQVREATIELLGKFIVARPDLIQDYYQIIIERIKDSGTSVRKRIIRIMREYCEKNPDYEKNAEMLSRIVRRVNDEEGVRKLVLDTMGALWLQPVKYKEVLAKKVSVLTEVITLLMRESGGLDSLEALFAALLKGDGEKAAMAATLQIVDSLFDEVIQLDIMVDGDEGLSNAEKAKKRQDKMLACLAGLSIFSKVRPVLLLKHIEALQPYLSMSAKTTVEQSVLNQVILMLERVIPLIDHPSADFISRVDKNLGELVKTSGMTITASAISCAAALHKKAPKLRPSITALFLQYLKGILTWRKKLDVPGTEISHQVMPIIQRSVFALGLMTRYYDWDSILSDEEVGALPLLTTQPLIEKNEEEGDHPEVEGKRAMRDNVYLLLHFFSSHSDHNLRTKALTALGHVSAEYPEYLQRREVVYTYRVALTGKDCQGLQMKIQALKNLEMFLLNEEKKALKTNQEWERIKDEQELKEMELAGSGLGSTVIQRYWQLILDSYFHPLLEVRLAAMQVVWHTLSQGLVTPGSSIHVLIAMSTDPVPAIRHKVESLVKDIDNKYQGMIQSKAVHGVRSSFKLQQIIRDNSTSFVRGIRAVEQSAMTSGKAVSLVHGAPKFSNDGQALLSGLYQSLRGNKQQRRSLVSSMLRLFTEDTVDILSIDEWIFIADNLAMFPYQVLDEPLYVCKSVESVLTIHGHSMLTQFVSELAPLNEGDPTDDDYVFVAEALLARFPADTSRLYSIMDSSQAYVTLVNLKAFLMKFYSITDARIQEYSTSDTSKGHEKGLGRKNVHTFQPLDNMQQLTAEVRGRRGSREANYQLAAHIAQFRRMLLSIDNRDDEDEEEERVDNGNGEYDEESTLMQE</sequence>
<dbReference type="SUPFAM" id="SSF48371">
    <property type="entry name" value="ARM repeat"/>
    <property type="match status" value="1"/>
</dbReference>
<feature type="compositionally biased region" description="Basic and acidic residues" evidence="2">
    <location>
        <begin position="484"/>
        <end position="503"/>
    </location>
</feature>
<feature type="compositionally biased region" description="Acidic residues" evidence="2">
    <location>
        <begin position="2033"/>
        <end position="2042"/>
    </location>
</feature>
<feature type="compositionally biased region" description="Basic and acidic residues" evidence="2">
    <location>
        <begin position="532"/>
        <end position="542"/>
    </location>
</feature>
<feature type="region of interest" description="Disordered" evidence="2">
    <location>
        <begin position="426"/>
        <end position="447"/>
    </location>
</feature>
<proteinExistence type="inferred from homology"/>
<dbReference type="GO" id="GO:0010468">
    <property type="term" value="P:regulation of gene expression"/>
    <property type="evidence" value="ECO:0007669"/>
    <property type="project" value="InterPro"/>
</dbReference>
<dbReference type="Pfam" id="PF12830">
    <property type="entry name" value="Nipped-B_C"/>
    <property type="match status" value="1"/>
</dbReference>
<accession>A0AAN4ZB74</accession>
<feature type="region of interest" description="Disordered" evidence="2">
    <location>
        <begin position="1069"/>
        <end position="1092"/>
    </location>
</feature>
<feature type="region of interest" description="Disordered" evidence="2">
    <location>
        <begin position="113"/>
        <end position="137"/>
    </location>
</feature>
<keyword evidence="1" id="KW-0131">Cell cycle</keyword>
<evidence type="ECO:0000259" key="3">
    <source>
        <dbReference type="Pfam" id="PF12830"/>
    </source>
</evidence>
<dbReference type="InterPro" id="IPR016024">
    <property type="entry name" value="ARM-type_fold"/>
</dbReference>
<gene>
    <name evidence="4" type="ORF">PMAYCL1PPCAC_06969</name>
</gene>
<dbReference type="GO" id="GO:0034087">
    <property type="term" value="P:establishment of mitotic sister chromatid cohesion"/>
    <property type="evidence" value="ECO:0007669"/>
    <property type="project" value="TreeGrafter"/>
</dbReference>
<evidence type="ECO:0000256" key="1">
    <source>
        <dbReference type="RuleBase" id="RU364107"/>
    </source>
</evidence>
<dbReference type="Gene3D" id="1.25.10.10">
    <property type="entry name" value="Leucine-rich Repeat Variant"/>
    <property type="match status" value="1"/>
</dbReference>
<protein>
    <recommendedName>
        <fullName evidence="1">Nipped-B protein</fullName>
    </recommendedName>
</protein>
<comment type="caution">
    <text evidence="4">The sequence shown here is derived from an EMBL/GenBank/DDBJ whole genome shotgun (WGS) entry which is preliminary data.</text>
</comment>
<dbReference type="EMBL" id="BTRK01000002">
    <property type="protein sequence ID" value="GMR36774.1"/>
    <property type="molecule type" value="Genomic_DNA"/>
</dbReference>
<keyword evidence="1" id="KW-0677">Repeat</keyword>
<dbReference type="GO" id="GO:0090694">
    <property type="term" value="C:Scc2-Scc4 cohesin loading complex"/>
    <property type="evidence" value="ECO:0007669"/>
    <property type="project" value="TreeGrafter"/>
</dbReference>